<dbReference type="Gene3D" id="2.70.50.70">
    <property type="match status" value="1"/>
</dbReference>
<feature type="chain" id="PRO_5047088206" description="Spore coat protein SP96" evidence="2">
    <location>
        <begin position="22"/>
        <end position="394"/>
    </location>
</feature>
<reference evidence="4" key="1">
    <citation type="submission" date="2024-06" db="EMBL/GenBank/DDBJ databases">
        <title>Draft Genome Sequences of Epichloe bromicola Strains Isolated from Elymus ciliaris.</title>
        <authorList>
            <consortium name="Epichloe bromicola genome sequencing consortium"/>
            <person name="Miura A."/>
            <person name="Imano S."/>
            <person name="Ashida A."/>
            <person name="Sato I."/>
            <person name="Chiba S."/>
            <person name="Tanaka A."/>
            <person name="Camagna M."/>
            <person name="Takemoto D."/>
        </authorList>
    </citation>
    <scope>NUCLEOTIDE SEQUENCE [LARGE SCALE GENOMIC DNA]</scope>
    <source>
        <strain evidence="4">DP</strain>
    </source>
</reference>
<evidence type="ECO:0000313" key="4">
    <source>
        <dbReference type="Proteomes" id="UP001562357"/>
    </source>
</evidence>
<evidence type="ECO:0000313" key="3">
    <source>
        <dbReference type="EMBL" id="GAB0133844.1"/>
    </source>
</evidence>
<dbReference type="PANTHER" id="PTHR36182">
    <property type="entry name" value="PROTEIN, PUTATIVE (AFU_ORTHOLOGUE AFUA_6G10930)-RELATED"/>
    <property type="match status" value="1"/>
</dbReference>
<dbReference type="Proteomes" id="UP001562357">
    <property type="component" value="Unassembled WGS sequence"/>
</dbReference>
<gene>
    <name evidence="3" type="primary">g2238</name>
    <name evidence="3" type="ORF">EsDP_00002238</name>
</gene>
<feature type="region of interest" description="Disordered" evidence="1">
    <location>
        <begin position="197"/>
        <end position="335"/>
    </location>
</feature>
<sequence>MKFSTTNTALAILSAAGFAAAHMEMKDPPPLRSKFNKFTTNIDYDMTAPLAPSGANFPCRGHLSVLGSPQAKPVADWVPGQIQTLTIVGGANHGGGSGQVALSRDNGKSWTAFHAWIGNFPASGESKYQFMLPNDTPAGEAIFAWTWFNKVGNREMYMNCAVVNVTGGGKKKRGSTQSFQSRPDMFVANVGNGCGTTEGTDLMFPNPGPDVDMESKKTAPPTGSCPGSTSDGSSPAPVPKPGNNDDENENKKPSPPPEEDKKPSSPPEGKKPSSPPKDKKPSSSSAPTDPAPTELPPVNNGPTKPSTPTSVISQTSRPDPVAAPTKTPDTPAEGDGTCTPGVYSCTSDSRGWQVCGVSQSWVRVADCAPDQTCQLNYANNSPYCVVQRAYGLGF</sequence>
<dbReference type="EMBL" id="BAAFGZ010000057">
    <property type="protein sequence ID" value="GAB0133844.1"/>
    <property type="molecule type" value="Genomic_DNA"/>
</dbReference>
<feature type="compositionally biased region" description="Polar residues" evidence="1">
    <location>
        <begin position="300"/>
        <end position="317"/>
    </location>
</feature>
<keyword evidence="2" id="KW-0732">Signal</keyword>
<feature type="compositionally biased region" description="Basic and acidic residues" evidence="1">
    <location>
        <begin position="258"/>
        <end position="281"/>
    </location>
</feature>
<keyword evidence="4" id="KW-1185">Reference proteome</keyword>
<dbReference type="PANTHER" id="PTHR36182:SF1">
    <property type="entry name" value="PROTEIN, PUTATIVE (AFU_ORTHOLOGUE AFUA_6G10930)-RELATED"/>
    <property type="match status" value="1"/>
</dbReference>
<evidence type="ECO:0008006" key="5">
    <source>
        <dbReference type="Google" id="ProtNLM"/>
    </source>
</evidence>
<name>A0ABQ0CK75_9HYPO</name>
<evidence type="ECO:0000256" key="1">
    <source>
        <dbReference type="SAM" id="MobiDB-lite"/>
    </source>
</evidence>
<comment type="caution">
    <text evidence="3">The sequence shown here is derived from an EMBL/GenBank/DDBJ whole genome shotgun (WGS) entry which is preliminary data.</text>
</comment>
<evidence type="ECO:0000256" key="2">
    <source>
        <dbReference type="SAM" id="SignalP"/>
    </source>
</evidence>
<feature type="signal peptide" evidence="2">
    <location>
        <begin position="1"/>
        <end position="21"/>
    </location>
</feature>
<proteinExistence type="predicted"/>
<protein>
    <recommendedName>
        <fullName evidence="5">Spore coat protein SP96</fullName>
    </recommendedName>
</protein>
<accession>A0ABQ0CK75</accession>
<organism evidence="3 4">
    <name type="scientific">Epichloe bromicola</name>
    <dbReference type="NCBI Taxonomy" id="79588"/>
    <lineage>
        <taxon>Eukaryota</taxon>
        <taxon>Fungi</taxon>
        <taxon>Dikarya</taxon>
        <taxon>Ascomycota</taxon>
        <taxon>Pezizomycotina</taxon>
        <taxon>Sordariomycetes</taxon>
        <taxon>Hypocreomycetidae</taxon>
        <taxon>Hypocreales</taxon>
        <taxon>Clavicipitaceae</taxon>
        <taxon>Epichloe</taxon>
    </lineage>
</organism>